<dbReference type="AlphaFoldDB" id="A0A438M127"/>
<feature type="domain" description="HTH tetR-type" evidence="3">
    <location>
        <begin position="10"/>
        <end position="70"/>
    </location>
</feature>
<dbReference type="RefSeq" id="WP_127931959.1">
    <property type="nucleotide sequence ID" value="NZ_SAUN01000001.1"/>
</dbReference>
<evidence type="ECO:0000256" key="2">
    <source>
        <dbReference type="PROSITE-ProRule" id="PRU00335"/>
    </source>
</evidence>
<organism evidence="4 5">
    <name type="scientific">Nonomuraea polychroma</name>
    <dbReference type="NCBI Taxonomy" id="46176"/>
    <lineage>
        <taxon>Bacteria</taxon>
        <taxon>Bacillati</taxon>
        <taxon>Actinomycetota</taxon>
        <taxon>Actinomycetes</taxon>
        <taxon>Streptosporangiales</taxon>
        <taxon>Streptosporangiaceae</taxon>
        <taxon>Nonomuraea</taxon>
    </lineage>
</organism>
<gene>
    <name evidence="4" type="ORF">EDD27_1799</name>
</gene>
<dbReference type="InterPro" id="IPR050624">
    <property type="entry name" value="HTH-type_Tx_Regulator"/>
</dbReference>
<feature type="DNA-binding region" description="H-T-H motif" evidence="2">
    <location>
        <begin position="33"/>
        <end position="52"/>
    </location>
</feature>
<dbReference type="PRINTS" id="PR00455">
    <property type="entry name" value="HTHTETR"/>
</dbReference>
<evidence type="ECO:0000259" key="3">
    <source>
        <dbReference type="PROSITE" id="PS50977"/>
    </source>
</evidence>
<dbReference type="OrthoDB" id="3296001at2"/>
<dbReference type="PANTHER" id="PTHR43479:SF11">
    <property type="entry name" value="ACREF_ENVCD OPERON REPRESSOR-RELATED"/>
    <property type="match status" value="1"/>
</dbReference>
<accession>A0A438M127</accession>
<sequence length="217" mass="24060">MAGLRERKKQRTRRALIEAALRLFEEKGYAETTLAEIAAEAEVSTRTFFSYFSSKEDLVFYDGDERLERALVLMATRRPEESPTDVLLRLLDEGIATAVQHGELTFEEAALRTRLVMTEPALQGRALLLLFDSQLKLAKALRDAFPGEVDMVEAAAAVGAMFGAVKLAVMANLDNDRSIEQIWDTARRAGKLALTGLRVLDEKAAARLRADQRGMAS</sequence>
<dbReference type="PANTHER" id="PTHR43479">
    <property type="entry name" value="ACREF/ENVCD OPERON REPRESSOR-RELATED"/>
    <property type="match status" value="1"/>
</dbReference>
<evidence type="ECO:0000313" key="5">
    <source>
        <dbReference type="Proteomes" id="UP000284824"/>
    </source>
</evidence>
<keyword evidence="5" id="KW-1185">Reference proteome</keyword>
<dbReference type="Gene3D" id="1.10.357.10">
    <property type="entry name" value="Tetracycline Repressor, domain 2"/>
    <property type="match status" value="1"/>
</dbReference>
<dbReference type="Proteomes" id="UP000284824">
    <property type="component" value="Unassembled WGS sequence"/>
</dbReference>
<proteinExistence type="predicted"/>
<dbReference type="SUPFAM" id="SSF46689">
    <property type="entry name" value="Homeodomain-like"/>
    <property type="match status" value="1"/>
</dbReference>
<reference evidence="4 5" key="1">
    <citation type="submission" date="2019-01" db="EMBL/GenBank/DDBJ databases">
        <title>Sequencing the genomes of 1000 actinobacteria strains.</title>
        <authorList>
            <person name="Klenk H.-P."/>
        </authorList>
    </citation>
    <scope>NUCLEOTIDE SEQUENCE [LARGE SCALE GENOMIC DNA]</scope>
    <source>
        <strain evidence="4 5">DSM 43925</strain>
    </source>
</reference>
<dbReference type="GO" id="GO:0003677">
    <property type="term" value="F:DNA binding"/>
    <property type="evidence" value="ECO:0007669"/>
    <property type="project" value="UniProtKB-UniRule"/>
</dbReference>
<dbReference type="PROSITE" id="PS01081">
    <property type="entry name" value="HTH_TETR_1"/>
    <property type="match status" value="1"/>
</dbReference>
<dbReference type="Pfam" id="PF00440">
    <property type="entry name" value="TetR_N"/>
    <property type="match status" value="1"/>
</dbReference>
<dbReference type="EMBL" id="SAUN01000001">
    <property type="protein sequence ID" value="RVX39442.1"/>
    <property type="molecule type" value="Genomic_DNA"/>
</dbReference>
<keyword evidence="1 2" id="KW-0238">DNA-binding</keyword>
<dbReference type="PROSITE" id="PS50977">
    <property type="entry name" value="HTH_TETR_2"/>
    <property type="match status" value="1"/>
</dbReference>
<dbReference type="InterPro" id="IPR009057">
    <property type="entry name" value="Homeodomain-like_sf"/>
</dbReference>
<evidence type="ECO:0000256" key="1">
    <source>
        <dbReference type="ARBA" id="ARBA00023125"/>
    </source>
</evidence>
<protein>
    <submittedName>
        <fullName evidence="4">TetR family transcriptional regulator</fullName>
    </submittedName>
</protein>
<dbReference type="InterPro" id="IPR023772">
    <property type="entry name" value="DNA-bd_HTH_TetR-type_CS"/>
</dbReference>
<name>A0A438M127_9ACTN</name>
<dbReference type="InterPro" id="IPR001647">
    <property type="entry name" value="HTH_TetR"/>
</dbReference>
<comment type="caution">
    <text evidence="4">The sequence shown here is derived from an EMBL/GenBank/DDBJ whole genome shotgun (WGS) entry which is preliminary data.</text>
</comment>
<evidence type="ECO:0000313" key="4">
    <source>
        <dbReference type="EMBL" id="RVX39442.1"/>
    </source>
</evidence>